<feature type="signal peptide" evidence="3">
    <location>
        <begin position="1"/>
        <end position="23"/>
    </location>
</feature>
<keyword evidence="2" id="KW-0472">Membrane</keyword>
<feature type="region of interest" description="Disordered" evidence="1">
    <location>
        <begin position="28"/>
        <end position="73"/>
    </location>
</feature>
<protein>
    <submittedName>
        <fullName evidence="4">Uncharacterized protein</fullName>
    </submittedName>
</protein>
<keyword evidence="5" id="KW-1185">Reference proteome</keyword>
<organism evidence="4 5">
    <name type="scientific">Aphidius gifuensis</name>
    <name type="common">Parasitoid wasp</name>
    <dbReference type="NCBI Taxonomy" id="684658"/>
    <lineage>
        <taxon>Eukaryota</taxon>
        <taxon>Metazoa</taxon>
        <taxon>Ecdysozoa</taxon>
        <taxon>Arthropoda</taxon>
        <taxon>Hexapoda</taxon>
        <taxon>Insecta</taxon>
        <taxon>Pterygota</taxon>
        <taxon>Neoptera</taxon>
        <taxon>Endopterygota</taxon>
        <taxon>Hymenoptera</taxon>
        <taxon>Apocrita</taxon>
        <taxon>Ichneumonoidea</taxon>
        <taxon>Braconidae</taxon>
        <taxon>Aphidiinae</taxon>
        <taxon>Aphidius</taxon>
    </lineage>
</organism>
<evidence type="ECO:0000256" key="2">
    <source>
        <dbReference type="SAM" id="Phobius"/>
    </source>
</evidence>
<reference evidence="4 5" key="1">
    <citation type="submission" date="2020-08" db="EMBL/GenBank/DDBJ databases">
        <title>Aphidius gifuensis genome sequencing and assembly.</title>
        <authorList>
            <person name="Du Z."/>
        </authorList>
    </citation>
    <scope>NUCLEOTIDE SEQUENCE [LARGE SCALE GENOMIC DNA]</scope>
    <source>
        <strain evidence="4">YNYX2018</strain>
        <tissue evidence="4">Adults</tissue>
    </source>
</reference>
<evidence type="ECO:0000313" key="4">
    <source>
        <dbReference type="EMBL" id="KAF7995276.1"/>
    </source>
</evidence>
<dbReference type="EMBL" id="JACMRX010000002">
    <property type="protein sequence ID" value="KAF7995276.1"/>
    <property type="molecule type" value="Genomic_DNA"/>
</dbReference>
<feature type="transmembrane region" description="Helical" evidence="2">
    <location>
        <begin position="83"/>
        <end position="105"/>
    </location>
</feature>
<sequence>MNSKIFMLAVGLAVFALLGSIEGMPQPADSGAALATTKSDSAATPSATTKSDSNATTLAPTKSGSDATTTATPAEEPSKFWTFIKWTVGILILVAVLVGVGYALIKFKVIKC</sequence>
<name>A0A834XYN5_APHGI</name>
<evidence type="ECO:0000313" key="5">
    <source>
        <dbReference type="Proteomes" id="UP000639338"/>
    </source>
</evidence>
<keyword evidence="2" id="KW-1133">Transmembrane helix</keyword>
<accession>A0A834XYN5</accession>
<feature type="compositionally biased region" description="Polar residues" evidence="1">
    <location>
        <begin position="36"/>
        <end position="66"/>
    </location>
</feature>
<dbReference type="Proteomes" id="UP000639338">
    <property type="component" value="Unassembled WGS sequence"/>
</dbReference>
<gene>
    <name evidence="4" type="ORF">HCN44_004748</name>
</gene>
<evidence type="ECO:0000256" key="3">
    <source>
        <dbReference type="SAM" id="SignalP"/>
    </source>
</evidence>
<keyword evidence="2" id="KW-0812">Transmembrane</keyword>
<proteinExistence type="predicted"/>
<keyword evidence="3" id="KW-0732">Signal</keyword>
<comment type="caution">
    <text evidence="4">The sequence shown here is derived from an EMBL/GenBank/DDBJ whole genome shotgun (WGS) entry which is preliminary data.</text>
</comment>
<feature type="chain" id="PRO_5032681820" evidence="3">
    <location>
        <begin position="24"/>
        <end position="112"/>
    </location>
</feature>
<dbReference type="AlphaFoldDB" id="A0A834XYN5"/>
<evidence type="ECO:0000256" key="1">
    <source>
        <dbReference type="SAM" id="MobiDB-lite"/>
    </source>
</evidence>